<evidence type="ECO:0000313" key="4">
    <source>
        <dbReference type="EMBL" id="MBU2667095.1"/>
    </source>
</evidence>
<feature type="compositionally biased region" description="Polar residues" evidence="2">
    <location>
        <begin position="1806"/>
        <end position="1821"/>
    </location>
</feature>
<dbReference type="InterPro" id="IPR056823">
    <property type="entry name" value="TEN-like_YD-shell"/>
</dbReference>
<protein>
    <submittedName>
        <fullName evidence="4">RHS repeat protein</fullName>
    </submittedName>
</protein>
<keyword evidence="5" id="KW-1185">Reference proteome</keyword>
<name>A0ABS5YYB4_9ACTN</name>
<dbReference type="PANTHER" id="PTHR32305">
    <property type="match status" value="1"/>
</dbReference>
<dbReference type="Gene3D" id="2.180.10.10">
    <property type="entry name" value="RHS repeat-associated core"/>
    <property type="match status" value="2"/>
</dbReference>
<sequence length="2078" mass="226238">MALPHCCTPTAEPFCVPVTAFASSPPSPDLSSPPRERPVKSPLPAQLRRRTAVVAVGALLASLLHGPAASAAKPEPYKPSAAKPVPVVPVEAVKPQPIPALKQPAPASARPAPVWPAAGLRAGASGTRVEVLDRAATAKAGVRGVLMRVGRTEARTTAGPATVTVDYGPFANAYGADWSSRLRLVTLPNCALTTPAKPECAPEPIPSKNDTQARTVSGAVTVGSAQTLVALTAGPSGPAGDYSATSLSPSSTWAAGGNTGAFTWSYPMRTPPPLGGKGPDVGLSYSSQSVDGAHAASNNQPSWAGQGFETTAGGFIERRYRSCHDDMGDNANNKEKTGDLCWETDNATLSLNGHSGELLYHPTEKRWHLRGDDGSRIRREVGAVNGDNNGEYWVVTTSDGVQYWFGSHRLPGWTADDPVTNSTLTVPVFGNDPTDECHADKFDDSDCMQAWRWNLDYVVDPVGNSMSFWYVKETNKYARNNKPDAPASYDRAAYLNRIDYGTRRIAGVDSALKTLAPLRVDFTPGDRCLADCGTHDAGHWPDVPWDSSCTGDKCEDVYSPTFWSTKRLASVTTQVRSADSYRNVERWTLKHTFPDPGDTTRAGLWLSKLSHTGLVGGTATVPDIEFESVQMPNRVDTIDHSPAMNWMRIARIRNETGGSISVVYSKEDCKADEPRPAEATNTRRCYPVRWIPEGLSVPVTDWFHKYVVTTIYENDNTGGAPPKGSPRVVYSYDYLDGAAWHWTDDDGLVRKGYKTWSDYRGYGRVGVTVGDAGDQTYTEARYFRGMNNDRLSSTDPTQRRSVATDGIADENWLAGMVREEKILNGPEGAVVSRQLNTPYASAATATRTVNGDTVTARFTGIGTVASHTALDGGRGERVAKTVTSFDAFGMPISVDDTGLDGVDGDEQCTRTEYIRNNTLWINTAIKRMRTFAVKCASTSGTLTESDVISESRTIYDNSEYGTAPAKGLPTQTLQMSAWNNGTPAFIVANKTAYDVHGRVKSTTDANKYESTTTFTPAQDGPVTSIVAKNALEHEKTTTLEPAWGQPTEIEDANDKRTDLAYDALGRMTAVWTPDRVKGTDGPTEKYTYDINNDSATSVSSSVLNPQGSYVTNYTLYDGLLRARQTQAKSPTGGRIITEDFYDTAGRKVLTFGGYHNSADPSGTLVASLDRAFVPRQNRTQYDGAGRVTAEIFQPNGVERWRTSTVHAGDRSDVTPPEGGTATSTVTDVRGRTVELRQYKGAVPTPRTAGSWTSTAYKFDRRGYLASVADTLGNDWTYTYDVRGRRTEVDDPDKGKSSYTYDDAGNVLTATDARKKKIAYTYDGLNRKRAAHDNSINGDLRAQWIYDTVAKGQLSQSTRFVGSAPYQSRILSYNDRYQPVDTQIVIPESETGLTGTYNYSTTYNVDGSIESTTIPGTNTDLESETVSLGYTALGQPATMGTLYGATNSTYIESTDYNALGELDQLDRYTGTGGHVFTKYARDPATGRLSGIRTDRDSVAPYILSDTSYEYYAAGTLRKAVDAAPDPVDDTQCFTYDSLARLTEAWTPAGGDCDATRSVGMLGGPAAYWNSWQYDDIGNRKKQTTHSAAGDAVTDYAYTPSGSTAVRPHAVNNVSGATTGSYTYDETGNTLTRPAPSSGTQTMTWDAEGHLETSTDAGGRNSYVYDADGNRLIRRDPTGKTLYLAGQEIRYTAATTQTTGTRYYSFAGQTIASRTKAKLTWTASDHQGTAQIAVDAATQQASMRRQTPFGGPRGVAPSTWPDDKGFVGGTTDNTGLTHLGAREYDALLGRFISVDPIQDLNDPQQWNGYAYSNNNPATLSDPTGTIPIPTENDDRFGREQKDPYGEPEGKDKNNEDLSEYSVRHRKSQEQFRDYMKVMHPDWKIWIEFLIPHASKKKGSNGPGFADIMAYDPLMQKWYIWEVKTIGGSGTNITGAEANAPGELDDYIAHFKAAYPGERIERGERLPARIAQVDPIDPSRTLWTNSSVNEGRDQEEYAGVVIYYNTKRKEEDEKSYQPYRTLAGIDDTGAKQPPVPTHQKQSGFDKWFEEWRSQDPFPFVGGPVLVPVGPPVRVPVVPVVP</sequence>
<evidence type="ECO:0000259" key="3">
    <source>
        <dbReference type="Pfam" id="PF25023"/>
    </source>
</evidence>
<evidence type="ECO:0000256" key="2">
    <source>
        <dbReference type="SAM" id="MobiDB-lite"/>
    </source>
</evidence>
<dbReference type="EMBL" id="JAHKKG010000008">
    <property type="protein sequence ID" value="MBU2667095.1"/>
    <property type="molecule type" value="Genomic_DNA"/>
</dbReference>
<feature type="domain" description="Teneurin-like YD-shell" evidence="3">
    <location>
        <begin position="1609"/>
        <end position="1814"/>
    </location>
</feature>
<feature type="region of interest" description="Disordered" evidence="2">
    <location>
        <begin position="1806"/>
        <end position="1862"/>
    </location>
</feature>
<dbReference type="NCBIfam" id="TIGR03696">
    <property type="entry name" value="Rhs_assc_core"/>
    <property type="match status" value="1"/>
</dbReference>
<dbReference type="InterPro" id="IPR031325">
    <property type="entry name" value="RHS_repeat"/>
</dbReference>
<reference evidence="4 5" key="1">
    <citation type="submission" date="2021-06" db="EMBL/GenBank/DDBJ databases">
        <title>Actinoplanes lichenicola sp. nov., and Actinoplanes ovalisporus sp. nov., isolated from lichen in Thailand.</title>
        <authorList>
            <person name="Saeng-In P."/>
            <person name="Kanchanasin P."/>
            <person name="Yuki M."/>
            <person name="Kudo T."/>
            <person name="Ohkuma M."/>
            <person name="Phongsopitanun W."/>
            <person name="Tanasupawat S."/>
        </authorList>
    </citation>
    <scope>NUCLEOTIDE SEQUENCE [LARGE SCALE GENOMIC DNA]</scope>
    <source>
        <strain evidence="4 5">NBRC 110975</strain>
    </source>
</reference>
<evidence type="ECO:0000313" key="5">
    <source>
        <dbReference type="Proteomes" id="UP001519654"/>
    </source>
</evidence>
<dbReference type="InterPro" id="IPR022385">
    <property type="entry name" value="Rhs_assc_core"/>
</dbReference>
<feature type="region of interest" description="Disordered" evidence="2">
    <location>
        <begin position="1743"/>
        <end position="1769"/>
    </location>
</feature>
<dbReference type="Pfam" id="PF25023">
    <property type="entry name" value="TEN_YD-shell"/>
    <property type="match status" value="1"/>
</dbReference>
<evidence type="ECO:0000256" key="1">
    <source>
        <dbReference type="ARBA" id="ARBA00022737"/>
    </source>
</evidence>
<organism evidence="4 5">
    <name type="scientific">Paractinoplanes bogorensis</name>
    <dbReference type="NCBI Taxonomy" id="1610840"/>
    <lineage>
        <taxon>Bacteria</taxon>
        <taxon>Bacillati</taxon>
        <taxon>Actinomycetota</taxon>
        <taxon>Actinomycetes</taxon>
        <taxon>Micromonosporales</taxon>
        <taxon>Micromonosporaceae</taxon>
        <taxon>Paractinoplanes</taxon>
    </lineage>
</organism>
<proteinExistence type="predicted"/>
<dbReference type="NCBIfam" id="TIGR01643">
    <property type="entry name" value="YD_repeat_2x"/>
    <property type="match status" value="3"/>
</dbReference>
<dbReference type="Proteomes" id="UP001519654">
    <property type="component" value="Unassembled WGS sequence"/>
</dbReference>
<gene>
    <name evidence="4" type="ORF">KOI35_26665</name>
</gene>
<keyword evidence="1" id="KW-0677">Repeat</keyword>
<feature type="compositionally biased region" description="Basic and acidic residues" evidence="2">
    <location>
        <begin position="1830"/>
        <end position="1853"/>
    </location>
</feature>
<dbReference type="InterPro" id="IPR006530">
    <property type="entry name" value="YD"/>
</dbReference>
<accession>A0ABS5YYB4</accession>
<dbReference type="InterPro" id="IPR050708">
    <property type="entry name" value="T6SS_VgrG/RHS"/>
</dbReference>
<comment type="caution">
    <text evidence="4">The sequence shown here is derived from an EMBL/GenBank/DDBJ whole genome shotgun (WGS) entry which is preliminary data.</text>
</comment>
<dbReference type="Pfam" id="PF05593">
    <property type="entry name" value="RHS_repeat"/>
    <property type="match status" value="2"/>
</dbReference>
<feature type="region of interest" description="Disordered" evidence="2">
    <location>
        <begin position="24"/>
        <end position="43"/>
    </location>
</feature>
<dbReference type="PANTHER" id="PTHR32305:SF17">
    <property type="entry name" value="TRNA NUCLEASE WAPA"/>
    <property type="match status" value="1"/>
</dbReference>